<evidence type="ECO:0000256" key="1">
    <source>
        <dbReference type="ARBA" id="ARBA00007411"/>
    </source>
</evidence>
<reference evidence="6 7" key="1">
    <citation type="submission" date="2023-05" db="EMBL/GenBank/DDBJ databases">
        <title>B98-5 Cell Line De Novo Hybrid Assembly: An Optical Mapping Approach.</title>
        <authorList>
            <person name="Kananen K."/>
            <person name="Auerbach J.A."/>
            <person name="Kautto E."/>
            <person name="Blachly J.S."/>
        </authorList>
    </citation>
    <scope>NUCLEOTIDE SEQUENCE [LARGE SCALE GENOMIC DNA]</scope>
    <source>
        <strain evidence="6">B95-8</strain>
        <tissue evidence="6">Cell line</tissue>
    </source>
</reference>
<dbReference type="PANTHER" id="PTHR11595">
    <property type="entry name" value="EF-HAND AND COILED-COIL DOMAIN-CONTAINING FAMILY MEMBER"/>
    <property type="match status" value="1"/>
</dbReference>
<feature type="compositionally biased region" description="Acidic residues" evidence="4">
    <location>
        <begin position="191"/>
        <end position="210"/>
    </location>
</feature>
<evidence type="ECO:0000313" key="6">
    <source>
        <dbReference type="EMBL" id="KAK2090849.1"/>
    </source>
</evidence>
<dbReference type="InterPro" id="IPR049720">
    <property type="entry name" value="EF1B_bsu/dsu"/>
</dbReference>
<dbReference type="InterPro" id="IPR014717">
    <property type="entry name" value="Transl_elong_EF1B/ribsomal_bS6"/>
</dbReference>
<dbReference type="Proteomes" id="UP001266305">
    <property type="component" value="Unassembled WGS sequence"/>
</dbReference>
<feature type="compositionally biased region" description="Acidic residues" evidence="4">
    <location>
        <begin position="30"/>
        <end position="42"/>
    </location>
</feature>
<dbReference type="EMBL" id="JASSZA010000016">
    <property type="protein sequence ID" value="KAK2090849.1"/>
    <property type="molecule type" value="Genomic_DNA"/>
</dbReference>
<dbReference type="InterPro" id="IPR014038">
    <property type="entry name" value="EF1B_bsu/dsu_GNE"/>
</dbReference>
<organism evidence="6 7">
    <name type="scientific">Saguinus oedipus</name>
    <name type="common">Cotton-top tamarin</name>
    <name type="synonym">Oedipomidas oedipus</name>
    <dbReference type="NCBI Taxonomy" id="9490"/>
    <lineage>
        <taxon>Eukaryota</taxon>
        <taxon>Metazoa</taxon>
        <taxon>Chordata</taxon>
        <taxon>Craniata</taxon>
        <taxon>Vertebrata</taxon>
        <taxon>Euteleostomi</taxon>
        <taxon>Mammalia</taxon>
        <taxon>Eutheria</taxon>
        <taxon>Euarchontoglires</taxon>
        <taxon>Primates</taxon>
        <taxon>Haplorrhini</taxon>
        <taxon>Platyrrhini</taxon>
        <taxon>Cebidae</taxon>
        <taxon>Callitrichinae</taxon>
        <taxon>Saguinus</taxon>
    </lineage>
</organism>
<feature type="region of interest" description="Disordered" evidence="4">
    <location>
        <begin position="157"/>
        <end position="230"/>
    </location>
</feature>
<feature type="region of interest" description="Disordered" evidence="4">
    <location>
        <begin position="1"/>
        <end position="45"/>
    </location>
</feature>
<accession>A0ABQ9U252</accession>
<dbReference type="CDD" id="cd00292">
    <property type="entry name" value="EF1B"/>
    <property type="match status" value="1"/>
</dbReference>
<evidence type="ECO:0000313" key="7">
    <source>
        <dbReference type="Proteomes" id="UP001266305"/>
    </source>
</evidence>
<evidence type="ECO:0000256" key="4">
    <source>
        <dbReference type="SAM" id="MobiDB-lite"/>
    </source>
</evidence>
<feature type="compositionally biased region" description="Basic and acidic residues" evidence="4">
    <location>
        <begin position="7"/>
        <end position="21"/>
    </location>
</feature>
<evidence type="ECO:0000259" key="5">
    <source>
        <dbReference type="SMART" id="SM00888"/>
    </source>
</evidence>
<keyword evidence="7" id="KW-1185">Reference proteome</keyword>
<feature type="compositionally biased region" description="Basic and acidic residues" evidence="4">
    <location>
        <begin position="213"/>
        <end position="225"/>
    </location>
</feature>
<dbReference type="SMART" id="SM00888">
    <property type="entry name" value="EF1_GNE"/>
    <property type="match status" value="1"/>
</dbReference>
<protein>
    <submittedName>
        <fullName evidence="6">Elongation factor 1-delta</fullName>
    </submittedName>
</protein>
<feature type="domain" description="Translation elongation factor EF1B beta/delta subunit guanine nucleotide exchange" evidence="5">
    <location>
        <begin position="235"/>
        <end position="309"/>
    </location>
</feature>
<dbReference type="GO" id="GO:0003746">
    <property type="term" value="F:translation elongation factor activity"/>
    <property type="evidence" value="ECO:0007669"/>
    <property type="project" value="UniProtKB-KW"/>
</dbReference>
<dbReference type="Pfam" id="PF00736">
    <property type="entry name" value="EF1_GNE"/>
    <property type="match status" value="1"/>
</dbReference>
<dbReference type="SUPFAM" id="SSF54984">
    <property type="entry name" value="eEF-1beta-like"/>
    <property type="match status" value="1"/>
</dbReference>
<dbReference type="Gene3D" id="3.30.70.60">
    <property type="match status" value="1"/>
</dbReference>
<gene>
    <name evidence="6" type="primary">EEF1D_10</name>
    <name evidence="6" type="ORF">P7K49_030133</name>
</gene>
<evidence type="ECO:0000256" key="2">
    <source>
        <dbReference type="ARBA" id="ARBA00022768"/>
    </source>
</evidence>
<keyword evidence="2 6" id="KW-0251">Elongation factor</keyword>
<name>A0ABQ9U252_SAGOE</name>
<dbReference type="PANTHER" id="PTHR11595:SF26">
    <property type="entry name" value="ELONGATION FACTOR 1-DELTA"/>
    <property type="match status" value="1"/>
</dbReference>
<proteinExistence type="inferred from homology"/>
<evidence type="ECO:0000256" key="3">
    <source>
        <dbReference type="ARBA" id="ARBA00022917"/>
    </source>
</evidence>
<dbReference type="InterPro" id="IPR036219">
    <property type="entry name" value="eEF-1beta-like_sf"/>
</dbReference>
<comment type="similarity">
    <text evidence="1">Belongs to the EF-1-beta/EF-1-delta family.</text>
</comment>
<sequence>MPQNMDGKGDHMRDGETERKALSAANQIDDNNDDDDDDDDDDFLRGPASADSSFLVAASLAGIRKMATSFLVHEKIWFDKLKYEDAERRFYEQMVGCVAGASVTLHDTARARENIQKLVARSSGPGASSGPSRAHSELVVRIVGLEVVNQSLVPRGAELARPPGHSPAHPATCLSRVRQVEPPARKAATVAEDDEDIDSPGSKDEEEDQEAAQLREKRLRQSTEKKAKKPRLVAKSSILLDIKPWDDETDVAQLEARAAMLLPVGYGIRKLQIQCVPEDRKVETHSLEEEIAKFEEHVQRVHTAASNMI</sequence>
<comment type="caution">
    <text evidence="6">The sequence shown here is derived from an EMBL/GenBank/DDBJ whole genome shotgun (WGS) entry which is preliminary data.</text>
</comment>
<keyword evidence="3" id="KW-0648">Protein biosynthesis</keyword>